<dbReference type="PANTHER" id="PTHR24220:SF470">
    <property type="entry name" value="CELL DIVISION ATP-BINDING PROTEIN FTSE"/>
    <property type="match status" value="1"/>
</dbReference>
<dbReference type="InterPro" id="IPR015854">
    <property type="entry name" value="ABC_transpr_LolD-like"/>
</dbReference>
<dbReference type="SUPFAM" id="SSF52540">
    <property type="entry name" value="P-loop containing nucleoside triphosphate hydrolases"/>
    <property type="match status" value="1"/>
</dbReference>
<dbReference type="InterPro" id="IPR017871">
    <property type="entry name" value="ABC_transporter-like_CS"/>
</dbReference>
<dbReference type="InterPro" id="IPR003439">
    <property type="entry name" value="ABC_transporter-like_ATP-bd"/>
</dbReference>
<dbReference type="Gene3D" id="3.40.50.300">
    <property type="entry name" value="P-loop containing nucleotide triphosphate hydrolases"/>
    <property type="match status" value="1"/>
</dbReference>
<dbReference type="GO" id="GO:0005524">
    <property type="term" value="F:ATP binding"/>
    <property type="evidence" value="ECO:0007669"/>
    <property type="project" value="UniProtKB-KW"/>
</dbReference>
<evidence type="ECO:0000256" key="2">
    <source>
        <dbReference type="ARBA" id="ARBA00022448"/>
    </source>
</evidence>
<dbReference type="GO" id="GO:0016887">
    <property type="term" value="F:ATP hydrolysis activity"/>
    <property type="evidence" value="ECO:0007669"/>
    <property type="project" value="InterPro"/>
</dbReference>
<dbReference type="PANTHER" id="PTHR24220">
    <property type="entry name" value="IMPORT ATP-BINDING PROTEIN"/>
    <property type="match status" value="1"/>
</dbReference>
<evidence type="ECO:0000256" key="1">
    <source>
        <dbReference type="ARBA" id="ARBA00005417"/>
    </source>
</evidence>
<keyword evidence="4" id="KW-0067">ATP-binding</keyword>
<dbReference type="SMART" id="SM00382">
    <property type="entry name" value="AAA"/>
    <property type="match status" value="1"/>
</dbReference>
<reference evidence="6" key="1">
    <citation type="submission" date="2018-05" db="EMBL/GenBank/DDBJ databases">
        <authorList>
            <person name="Lanie J.A."/>
            <person name="Ng W.-L."/>
            <person name="Kazmierczak K.M."/>
            <person name="Andrzejewski T.M."/>
            <person name="Davidsen T.M."/>
            <person name="Wayne K.J."/>
            <person name="Tettelin H."/>
            <person name="Glass J.I."/>
            <person name="Rusch D."/>
            <person name="Podicherti R."/>
            <person name="Tsui H.-C.T."/>
            <person name="Winkler M.E."/>
        </authorList>
    </citation>
    <scope>NUCLEOTIDE SEQUENCE</scope>
</reference>
<dbReference type="Pfam" id="PF00005">
    <property type="entry name" value="ABC_tran"/>
    <property type="match status" value="1"/>
</dbReference>
<dbReference type="PROSITE" id="PS50893">
    <property type="entry name" value="ABC_TRANSPORTER_2"/>
    <property type="match status" value="1"/>
</dbReference>
<keyword evidence="2" id="KW-0813">Transport</keyword>
<accession>A0A381R7J2</accession>
<dbReference type="InterPro" id="IPR003593">
    <property type="entry name" value="AAA+_ATPase"/>
</dbReference>
<organism evidence="6">
    <name type="scientific">marine metagenome</name>
    <dbReference type="NCBI Taxonomy" id="408172"/>
    <lineage>
        <taxon>unclassified sequences</taxon>
        <taxon>metagenomes</taxon>
        <taxon>ecological metagenomes</taxon>
    </lineage>
</organism>
<dbReference type="InterPro" id="IPR027417">
    <property type="entry name" value="P-loop_NTPase"/>
</dbReference>
<comment type="similarity">
    <text evidence="1">Belongs to the ABC transporter superfamily.</text>
</comment>
<evidence type="ECO:0000313" key="6">
    <source>
        <dbReference type="EMBL" id="SUZ86848.1"/>
    </source>
</evidence>
<protein>
    <recommendedName>
        <fullName evidence="5">ABC transporter domain-containing protein</fullName>
    </recommendedName>
</protein>
<evidence type="ECO:0000256" key="3">
    <source>
        <dbReference type="ARBA" id="ARBA00022741"/>
    </source>
</evidence>
<gene>
    <name evidence="6" type="ORF">METZ01_LOCUS39702</name>
</gene>
<evidence type="ECO:0000256" key="4">
    <source>
        <dbReference type="ARBA" id="ARBA00022840"/>
    </source>
</evidence>
<feature type="domain" description="ABC transporter" evidence="5">
    <location>
        <begin position="2"/>
        <end position="217"/>
    </location>
</feature>
<keyword evidence="3" id="KW-0547">Nucleotide-binding</keyword>
<dbReference type="EMBL" id="UINC01001703">
    <property type="protein sequence ID" value="SUZ86848.1"/>
    <property type="molecule type" value="Genomic_DNA"/>
</dbReference>
<name>A0A381R7J2_9ZZZZ</name>
<dbReference type="CDD" id="cd03255">
    <property type="entry name" value="ABC_MJ0796_LolCDE_FtsE"/>
    <property type="match status" value="1"/>
</dbReference>
<dbReference type="AlphaFoldDB" id="A0A381R7J2"/>
<proteinExistence type="inferred from homology"/>
<dbReference type="GO" id="GO:0005886">
    <property type="term" value="C:plasma membrane"/>
    <property type="evidence" value="ECO:0007669"/>
    <property type="project" value="TreeGrafter"/>
</dbReference>
<dbReference type="FunFam" id="3.40.50.300:FF:000056">
    <property type="entry name" value="Cell division ATP-binding protein FtsE"/>
    <property type="match status" value="1"/>
</dbReference>
<sequence>MIQMENVTYAYEKGYGVKNVNFTIDDAEFTFLIGPTGSGKTTIMKLIYMALLPQSGVVTTGRFRSDKIKKRKIPFLRRSVGMIFQDYHLLRDRNLYENIALPLYVIGARHSEIADRVENMIDQVGLVGKENHAPDELSGGEQQRACIARALVKDPEIILADEPTGNLDPITSFELLKLLEAVNHEGTAVLMASHNYNLIKGRGHRIMEIQQGLLRKN</sequence>
<dbReference type="GO" id="GO:0022857">
    <property type="term" value="F:transmembrane transporter activity"/>
    <property type="evidence" value="ECO:0007669"/>
    <property type="project" value="TreeGrafter"/>
</dbReference>
<evidence type="ECO:0000259" key="5">
    <source>
        <dbReference type="PROSITE" id="PS50893"/>
    </source>
</evidence>
<dbReference type="PROSITE" id="PS00211">
    <property type="entry name" value="ABC_TRANSPORTER_1"/>
    <property type="match status" value="1"/>
</dbReference>
<dbReference type="InterPro" id="IPR017911">
    <property type="entry name" value="MacB-like_ATP-bd"/>
</dbReference>